<feature type="compositionally biased region" description="Acidic residues" evidence="1">
    <location>
        <begin position="312"/>
        <end position="331"/>
    </location>
</feature>
<keyword evidence="3" id="KW-1185">Reference proteome</keyword>
<dbReference type="EMBL" id="ML121542">
    <property type="protein sequence ID" value="RPB24229.1"/>
    <property type="molecule type" value="Genomic_DNA"/>
</dbReference>
<protein>
    <submittedName>
        <fullName evidence="2">Uncharacterized protein</fullName>
    </submittedName>
</protein>
<dbReference type="InterPro" id="IPR022198">
    <property type="entry name" value="DUF3723"/>
</dbReference>
<dbReference type="InParanoid" id="A0A3N4LRQ8"/>
<dbReference type="Pfam" id="PF12520">
    <property type="entry name" value="DUF3723"/>
    <property type="match status" value="1"/>
</dbReference>
<evidence type="ECO:0000256" key="1">
    <source>
        <dbReference type="SAM" id="MobiDB-lite"/>
    </source>
</evidence>
<name>A0A3N4LRQ8_9PEZI</name>
<dbReference type="AlphaFoldDB" id="A0A3N4LRQ8"/>
<feature type="compositionally biased region" description="Basic and acidic residues" evidence="1">
    <location>
        <begin position="299"/>
        <end position="311"/>
    </location>
</feature>
<feature type="region of interest" description="Disordered" evidence="1">
    <location>
        <begin position="264"/>
        <end position="363"/>
    </location>
</feature>
<reference evidence="2 3" key="1">
    <citation type="journal article" date="2018" name="Nat. Ecol. Evol.">
        <title>Pezizomycetes genomes reveal the molecular basis of ectomycorrhizal truffle lifestyle.</title>
        <authorList>
            <person name="Murat C."/>
            <person name="Payen T."/>
            <person name="Noel B."/>
            <person name="Kuo A."/>
            <person name="Morin E."/>
            <person name="Chen J."/>
            <person name="Kohler A."/>
            <person name="Krizsan K."/>
            <person name="Balestrini R."/>
            <person name="Da Silva C."/>
            <person name="Montanini B."/>
            <person name="Hainaut M."/>
            <person name="Levati E."/>
            <person name="Barry K.W."/>
            <person name="Belfiori B."/>
            <person name="Cichocki N."/>
            <person name="Clum A."/>
            <person name="Dockter R.B."/>
            <person name="Fauchery L."/>
            <person name="Guy J."/>
            <person name="Iotti M."/>
            <person name="Le Tacon F."/>
            <person name="Lindquist E.A."/>
            <person name="Lipzen A."/>
            <person name="Malagnac F."/>
            <person name="Mello A."/>
            <person name="Molinier V."/>
            <person name="Miyauchi S."/>
            <person name="Poulain J."/>
            <person name="Riccioni C."/>
            <person name="Rubini A."/>
            <person name="Sitrit Y."/>
            <person name="Splivallo R."/>
            <person name="Traeger S."/>
            <person name="Wang M."/>
            <person name="Zifcakova L."/>
            <person name="Wipf D."/>
            <person name="Zambonelli A."/>
            <person name="Paolocci F."/>
            <person name="Nowrousian M."/>
            <person name="Ottonello S."/>
            <person name="Baldrian P."/>
            <person name="Spatafora J.W."/>
            <person name="Henrissat B."/>
            <person name="Nagy L.G."/>
            <person name="Aury J.M."/>
            <person name="Wincker P."/>
            <person name="Grigoriev I.V."/>
            <person name="Bonfante P."/>
            <person name="Martin F.M."/>
        </authorList>
    </citation>
    <scope>NUCLEOTIDE SEQUENCE [LARGE SCALE GENOMIC DNA]</scope>
    <source>
        <strain evidence="2 3">ATCC MYA-4762</strain>
    </source>
</reference>
<sequence>MAKLTPNKQNLIKTLKSDVELWGKFKRLIDFEGLWDAGINIGSFGNASSLQLKPQLMNFLDSIYNFWSAFPPDSEFKLWISAKDVLFNSQVALIPTIGAMCRNLVVLGRRVRILQELVEKQFTKRGQPLCDSLNFHYRGNNVAQQVGIQTSIITIVSAKDPNHLAAIDFLRDQCMINGIVYCDDEDAITTIANVLENLNGPERQLHLDLYDSDINIPVTERCGSTLPAPLDIKITDPKQPEVGITKLFASIATFNLFFGDNQIGADDGDSKMDEPGNERVKEEDSDSEMADHQPGNDNQRVEVEWQEKGLGEQDDEDEEDDVSADDSEMDEPGNKCVKEEDDDSEMADHQPGNDNEEFGGVNH</sequence>
<accession>A0A3N4LRQ8</accession>
<feature type="compositionally biased region" description="Basic and acidic residues" evidence="1">
    <location>
        <begin position="268"/>
        <end position="282"/>
    </location>
</feature>
<proteinExistence type="predicted"/>
<gene>
    <name evidence="2" type="ORF">L211DRAFT_848970</name>
</gene>
<evidence type="ECO:0000313" key="3">
    <source>
        <dbReference type="Proteomes" id="UP000267821"/>
    </source>
</evidence>
<organism evidence="2 3">
    <name type="scientific">Terfezia boudieri ATCC MYA-4762</name>
    <dbReference type="NCBI Taxonomy" id="1051890"/>
    <lineage>
        <taxon>Eukaryota</taxon>
        <taxon>Fungi</taxon>
        <taxon>Dikarya</taxon>
        <taxon>Ascomycota</taxon>
        <taxon>Pezizomycotina</taxon>
        <taxon>Pezizomycetes</taxon>
        <taxon>Pezizales</taxon>
        <taxon>Pezizaceae</taxon>
        <taxon>Terfezia</taxon>
    </lineage>
</organism>
<evidence type="ECO:0000313" key="2">
    <source>
        <dbReference type="EMBL" id="RPB24229.1"/>
    </source>
</evidence>
<dbReference type="Proteomes" id="UP000267821">
    <property type="component" value="Unassembled WGS sequence"/>
</dbReference>
<dbReference type="OrthoDB" id="10432676at2759"/>